<dbReference type="AlphaFoldDB" id="A0A2H1VM57"/>
<proteinExistence type="predicted"/>
<feature type="signal peptide" evidence="1">
    <location>
        <begin position="1"/>
        <end position="20"/>
    </location>
</feature>
<dbReference type="EMBL" id="ODYU01003047">
    <property type="protein sequence ID" value="SOQ41334.1"/>
    <property type="molecule type" value="Genomic_DNA"/>
</dbReference>
<name>A0A2H1VM57_SPOFR</name>
<evidence type="ECO:0000313" key="2">
    <source>
        <dbReference type="EMBL" id="SOQ41334.1"/>
    </source>
</evidence>
<evidence type="ECO:0000256" key="1">
    <source>
        <dbReference type="SAM" id="SignalP"/>
    </source>
</evidence>
<sequence>MASVQPGLLFSHFCKWLLYAALFKVFLSVKKPDASKMHWTSSHWNKGCIECNLTGPGGFGEHFDNCLSSANSGISQHTDSGGEPIAVHRAQFQTPCFYREIFEKPIKALPDPGTRRDCSYTCVQRVAFRAPLRANRPPQMGPNRTDVRPGAADFLANCVSKAWKSHASAQMGRLHRSDTTASQKVDVKQRLCLVVKR</sequence>
<reference evidence="2" key="1">
    <citation type="submission" date="2016-07" db="EMBL/GenBank/DDBJ databases">
        <authorList>
            <person name="Bretaudeau A."/>
        </authorList>
    </citation>
    <scope>NUCLEOTIDE SEQUENCE</scope>
    <source>
        <strain evidence="2">Rice</strain>
        <tissue evidence="2">Whole body</tissue>
    </source>
</reference>
<accession>A0A2H1VM57</accession>
<gene>
    <name evidence="2" type="ORF">SFRICE_005774</name>
</gene>
<protein>
    <submittedName>
        <fullName evidence="2">SFRICE_005774</fullName>
    </submittedName>
</protein>
<keyword evidence="1" id="KW-0732">Signal</keyword>
<feature type="chain" id="PRO_5013964301" evidence="1">
    <location>
        <begin position="21"/>
        <end position="197"/>
    </location>
</feature>
<organism evidence="2">
    <name type="scientific">Spodoptera frugiperda</name>
    <name type="common">Fall armyworm</name>
    <dbReference type="NCBI Taxonomy" id="7108"/>
    <lineage>
        <taxon>Eukaryota</taxon>
        <taxon>Metazoa</taxon>
        <taxon>Ecdysozoa</taxon>
        <taxon>Arthropoda</taxon>
        <taxon>Hexapoda</taxon>
        <taxon>Insecta</taxon>
        <taxon>Pterygota</taxon>
        <taxon>Neoptera</taxon>
        <taxon>Endopterygota</taxon>
        <taxon>Lepidoptera</taxon>
        <taxon>Glossata</taxon>
        <taxon>Ditrysia</taxon>
        <taxon>Noctuoidea</taxon>
        <taxon>Noctuidae</taxon>
        <taxon>Amphipyrinae</taxon>
        <taxon>Spodoptera</taxon>
    </lineage>
</organism>